<comment type="caution">
    <text evidence="1">The sequence shown here is derived from an EMBL/GenBank/DDBJ whole genome shotgun (WGS) entry which is preliminary data.</text>
</comment>
<dbReference type="AlphaFoldDB" id="A0AAV5UCY4"/>
<reference evidence="1" key="1">
    <citation type="submission" date="2023-10" db="EMBL/GenBank/DDBJ databases">
        <title>Genome assembly of Pristionchus species.</title>
        <authorList>
            <person name="Yoshida K."/>
            <person name="Sommer R.J."/>
        </authorList>
    </citation>
    <scope>NUCLEOTIDE SEQUENCE</scope>
    <source>
        <strain evidence="1">RS0144</strain>
    </source>
</reference>
<sequence length="169" mass="18467">MGIVVLLRVLIECTERIVRLLLVLQGHSEGVLGMLEGRLGGLIDGLERDLASSLILIVDELEGEFPLLVRELHEELQSIGKGHIVSIVVASSIQIRVREMECTRDLSIDSVLGELVVVVTNETHPSQSECGLNGDGLGLTPSPLPPSPSLWLIRSSLIRENTRLPLREL</sequence>
<proteinExistence type="predicted"/>
<gene>
    <name evidence="1" type="ORF">PENTCL1PPCAC_26194</name>
</gene>
<dbReference type="Proteomes" id="UP001432027">
    <property type="component" value="Unassembled WGS sequence"/>
</dbReference>
<dbReference type="EMBL" id="BTSX01000006">
    <property type="protein sequence ID" value="GMT04020.1"/>
    <property type="molecule type" value="Genomic_DNA"/>
</dbReference>
<evidence type="ECO:0000313" key="2">
    <source>
        <dbReference type="Proteomes" id="UP001432027"/>
    </source>
</evidence>
<name>A0AAV5UCY4_9BILA</name>
<feature type="non-terminal residue" evidence="1">
    <location>
        <position position="169"/>
    </location>
</feature>
<organism evidence="1 2">
    <name type="scientific">Pristionchus entomophagus</name>
    <dbReference type="NCBI Taxonomy" id="358040"/>
    <lineage>
        <taxon>Eukaryota</taxon>
        <taxon>Metazoa</taxon>
        <taxon>Ecdysozoa</taxon>
        <taxon>Nematoda</taxon>
        <taxon>Chromadorea</taxon>
        <taxon>Rhabditida</taxon>
        <taxon>Rhabditina</taxon>
        <taxon>Diplogasteromorpha</taxon>
        <taxon>Diplogasteroidea</taxon>
        <taxon>Neodiplogasteridae</taxon>
        <taxon>Pristionchus</taxon>
    </lineage>
</organism>
<accession>A0AAV5UCY4</accession>
<protein>
    <submittedName>
        <fullName evidence="1">Uncharacterized protein</fullName>
    </submittedName>
</protein>
<evidence type="ECO:0000313" key="1">
    <source>
        <dbReference type="EMBL" id="GMT04020.1"/>
    </source>
</evidence>
<keyword evidence="2" id="KW-1185">Reference proteome</keyword>